<proteinExistence type="evidence at transcript level"/>
<dbReference type="InterPro" id="IPR040663">
    <property type="entry name" value="DNA_pol_D_N"/>
</dbReference>
<comment type="subcellular location">
    <subcellularLocation>
        <location evidence="1">Nucleus</location>
    </subcellularLocation>
</comment>
<dbReference type="Gene3D" id="3.60.21.50">
    <property type="match status" value="1"/>
</dbReference>
<dbReference type="GO" id="GO:0043625">
    <property type="term" value="C:delta DNA polymerase complex"/>
    <property type="evidence" value="ECO:0007669"/>
    <property type="project" value="TreeGrafter"/>
</dbReference>
<protein>
    <recommendedName>
        <fullName evidence="3">DNA polymerase delta subunit 2</fullName>
    </recommendedName>
</protein>
<keyword evidence="5" id="KW-0539">Nucleus</keyword>
<evidence type="ECO:0000259" key="7">
    <source>
        <dbReference type="Pfam" id="PF18018"/>
    </source>
</evidence>
<dbReference type="CDD" id="cd07387">
    <property type="entry name" value="MPP_PolD2_C"/>
    <property type="match status" value="1"/>
</dbReference>
<evidence type="ECO:0000256" key="1">
    <source>
        <dbReference type="ARBA" id="ARBA00004123"/>
    </source>
</evidence>
<dbReference type="EMBL" id="GAMC01014400">
    <property type="protein sequence ID" value="JAB92155.1"/>
    <property type="molecule type" value="mRNA"/>
</dbReference>
<dbReference type="GO" id="GO:0006271">
    <property type="term" value="P:DNA strand elongation involved in DNA replication"/>
    <property type="evidence" value="ECO:0007669"/>
    <property type="project" value="TreeGrafter"/>
</dbReference>
<dbReference type="CTD" id="5425"/>
<dbReference type="InterPro" id="IPR007185">
    <property type="entry name" value="DNA_pol_a/d/e_bsu"/>
</dbReference>
<gene>
    <name evidence="8" type="primary">DPOD2</name>
</gene>
<sequence length="429" mass="48558">MVSRRTVDYVDLSGKFRLNSFDYHKQYSHFYAHRLREMTTLLLSCAEDHWGKNYSIKKLCDLREEQTDTCIIIGTIYKHQAHKPSILREISEENQLAPQPPREHYADLEDKLILEDELQRVRLYGKVDGRYMASGIVCAVLGSIEEDGRFDVEEMLYYESGPQKPLPTYGYSRKLVLISGINYGQSVDNIDALNLFQHWLCGNIFGKPSSDIVRVIIAGNSVRASAEECESTSLQSRSIGNNEAVEAIQSLDSWFCSWSKSITVDIMPGEHDPANFMLPQQPFHQFMFPKAAKNVSFRGVPNPYACSIDNTQIVGCSGQNVHDLIRCTMIENPLEALRSTLVWGHIAPTAPDTLACYPYVDCDPLILHECPHIYFTGNCDTFETGIHNGSKTQRTRLICVPNFSKTQSIAVVEMETLDCKEIKFTADTD</sequence>
<evidence type="ECO:0000256" key="5">
    <source>
        <dbReference type="ARBA" id="ARBA00023242"/>
    </source>
</evidence>
<dbReference type="OrthoDB" id="3763at2759"/>
<evidence type="ECO:0000256" key="4">
    <source>
        <dbReference type="ARBA" id="ARBA00022705"/>
    </source>
</evidence>
<dbReference type="Pfam" id="PF18018">
    <property type="entry name" value="DNA_pol_D_N"/>
    <property type="match status" value="1"/>
</dbReference>
<organism evidence="8">
    <name type="scientific">Ceratitis capitata</name>
    <name type="common">Mediterranean fruit fly</name>
    <name type="synonym">Tephritis capitata</name>
    <dbReference type="NCBI Taxonomy" id="7213"/>
    <lineage>
        <taxon>Eukaryota</taxon>
        <taxon>Metazoa</taxon>
        <taxon>Ecdysozoa</taxon>
        <taxon>Arthropoda</taxon>
        <taxon>Hexapoda</taxon>
        <taxon>Insecta</taxon>
        <taxon>Pterygota</taxon>
        <taxon>Neoptera</taxon>
        <taxon>Endopterygota</taxon>
        <taxon>Diptera</taxon>
        <taxon>Brachycera</taxon>
        <taxon>Muscomorpha</taxon>
        <taxon>Tephritoidea</taxon>
        <taxon>Tephritidae</taxon>
        <taxon>Ceratitis</taxon>
        <taxon>Ceratitis</taxon>
    </lineage>
</organism>
<dbReference type="AlphaFoldDB" id="W8B0Y1"/>
<dbReference type="GO" id="GO:0003677">
    <property type="term" value="F:DNA binding"/>
    <property type="evidence" value="ECO:0007669"/>
    <property type="project" value="InterPro"/>
</dbReference>
<dbReference type="EMBL" id="GAMC01014398">
    <property type="protein sequence ID" value="JAB92157.1"/>
    <property type="molecule type" value="mRNA"/>
</dbReference>
<dbReference type="GeneID" id="101449273"/>
<dbReference type="InterPro" id="IPR041863">
    <property type="entry name" value="PolD2_C"/>
</dbReference>
<reference evidence="8" key="2">
    <citation type="journal article" date="2014" name="BMC Genomics">
        <title>A genomic perspective to assessing quality of mass-reared SIT flies used in Mediterranean fruit fly (Ceratitis capitata) eradication in California.</title>
        <authorList>
            <person name="Calla B."/>
            <person name="Hall B."/>
            <person name="Hou S."/>
            <person name="Geib S.M."/>
        </authorList>
    </citation>
    <scope>NUCLEOTIDE SEQUENCE</scope>
</reference>
<evidence type="ECO:0000313" key="8">
    <source>
        <dbReference type="EMBL" id="JAB92157.1"/>
    </source>
</evidence>
<feature type="domain" description="DNA polymerase alpha/delta/epsilon subunit B" evidence="6">
    <location>
        <begin position="176"/>
        <end position="383"/>
    </location>
</feature>
<name>W8B0Y1_CERCA</name>
<evidence type="ECO:0000256" key="3">
    <source>
        <dbReference type="ARBA" id="ARBA00017588"/>
    </source>
</evidence>
<evidence type="ECO:0000256" key="2">
    <source>
        <dbReference type="ARBA" id="ARBA00006035"/>
    </source>
</evidence>
<dbReference type="KEGG" id="ccat:101449273"/>
<dbReference type="FunFam" id="2.40.50.430:FF:000001">
    <property type="entry name" value="DNA polymerase delta subunit 2"/>
    <property type="match status" value="1"/>
</dbReference>
<reference evidence="8" key="1">
    <citation type="submission" date="2013-07" db="EMBL/GenBank/DDBJ databases">
        <authorList>
            <person name="Geib S."/>
        </authorList>
    </citation>
    <scope>NUCLEOTIDE SEQUENCE</scope>
</reference>
<accession>W8B0Y1</accession>
<feature type="domain" description="DNA polymerase delta subunit OB-fold" evidence="7">
    <location>
        <begin position="26"/>
        <end position="154"/>
    </location>
</feature>
<dbReference type="Gene3D" id="2.40.50.430">
    <property type="match status" value="1"/>
</dbReference>
<dbReference type="Pfam" id="PF04042">
    <property type="entry name" value="DNA_pol_E_B"/>
    <property type="match status" value="1"/>
</dbReference>
<dbReference type="InterPro" id="IPR024826">
    <property type="entry name" value="DNA_pol_delta/II_ssu"/>
</dbReference>
<evidence type="ECO:0000259" key="6">
    <source>
        <dbReference type="Pfam" id="PF04042"/>
    </source>
</evidence>
<dbReference type="PANTHER" id="PTHR10416">
    <property type="entry name" value="DNA POLYMERASE DELTA SUBUNIT 2"/>
    <property type="match status" value="1"/>
</dbReference>
<keyword evidence="4" id="KW-0235">DNA replication</keyword>
<comment type="similarity">
    <text evidence="2">Belongs to the DNA polymerase delta/II small subunit family.</text>
</comment>
<dbReference type="PANTHER" id="PTHR10416:SF0">
    <property type="entry name" value="DNA POLYMERASE DELTA SUBUNIT 2"/>
    <property type="match status" value="1"/>
</dbReference>